<name>A0ABP4PEQ6_9ACTN</name>
<dbReference type="Gene3D" id="3.10.180.10">
    <property type="entry name" value="2,3-Dihydroxybiphenyl 1,2-Dioxygenase, domain 1"/>
    <property type="match status" value="1"/>
</dbReference>
<dbReference type="EMBL" id="BAAAOS010000019">
    <property type="protein sequence ID" value="GAA1576660.1"/>
    <property type="molecule type" value="Genomic_DNA"/>
</dbReference>
<dbReference type="CDD" id="cd06587">
    <property type="entry name" value="VOC"/>
    <property type="match status" value="1"/>
</dbReference>
<sequence length="179" mass="18293">MEGAGLVEGVGPVEGAELVAQGGGRRSLMEGAGLTEGAGLMDGAGLLRKVDAVMVKVPDLDSGLAFYRDKLGHELLWRNDEIGQAGLRLPEGETEIVLATDVGYGPSWLVDDADEAAAAVVEAGGEVRAGPFDIPVGQCAVVADAFGNELVLVDLSKGLYSTDDNGSVTAVEKRGSGNP</sequence>
<keyword evidence="3" id="KW-1185">Reference proteome</keyword>
<dbReference type="SUPFAM" id="SSF54593">
    <property type="entry name" value="Glyoxalase/Bleomycin resistance protein/Dihydroxybiphenyl dioxygenase"/>
    <property type="match status" value="1"/>
</dbReference>
<reference evidence="3" key="1">
    <citation type="journal article" date="2019" name="Int. J. Syst. Evol. Microbiol.">
        <title>The Global Catalogue of Microorganisms (GCM) 10K type strain sequencing project: providing services to taxonomists for standard genome sequencing and annotation.</title>
        <authorList>
            <consortium name="The Broad Institute Genomics Platform"/>
            <consortium name="The Broad Institute Genome Sequencing Center for Infectious Disease"/>
            <person name="Wu L."/>
            <person name="Ma J."/>
        </authorList>
    </citation>
    <scope>NUCLEOTIDE SEQUENCE [LARGE SCALE GENOMIC DNA]</scope>
    <source>
        <strain evidence="3">JCM 14969</strain>
    </source>
</reference>
<evidence type="ECO:0000259" key="1">
    <source>
        <dbReference type="PROSITE" id="PS51819"/>
    </source>
</evidence>
<organism evidence="2 3">
    <name type="scientific">Kribbella sancticallisti</name>
    <dbReference type="NCBI Taxonomy" id="460087"/>
    <lineage>
        <taxon>Bacteria</taxon>
        <taxon>Bacillati</taxon>
        <taxon>Actinomycetota</taxon>
        <taxon>Actinomycetes</taxon>
        <taxon>Propionibacteriales</taxon>
        <taxon>Kribbellaceae</taxon>
        <taxon>Kribbella</taxon>
    </lineage>
</organism>
<evidence type="ECO:0000313" key="2">
    <source>
        <dbReference type="EMBL" id="GAA1576660.1"/>
    </source>
</evidence>
<accession>A0ABP4PEQ6</accession>
<proteinExistence type="predicted"/>
<gene>
    <name evidence="2" type="ORF">GCM10009789_32630</name>
</gene>
<protein>
    <recommendedName>
        <fullName evidence="1">VOC domain-containing protein</fullName>
    </recommendedName>
</protein>
<evidence type="ECO:0000313" key="3">
    <source>
        <dbReference type="Proteomes" id="UP001500393"/>
    </source>
</evidence>
<dbReference type="Pfam" id="PF00903">
    <property type="entry name" value="Glyoxalase"/>
    <property type="match status" value="1"/>
</dbReference>
<dbReference type="InterPro" id="IPR004360">
    <property type="entry name" value="Glyas_Fos-R_dOase_dom"/>
</dbReference>
<dbReference type="PROSITE" id="PS51819">
    <property type="entry name" value="VOC"/>
    <property type="match status" value="1"/>
</dbReference>
<dbReference type="InterPro" id="IPR029068">
    <property type="entry name" value="Glyas_Bleomycin-R_OHBP_Dase"/>
</dbReference>
<dbReference type="Proteomes" id="UP001500393">
    <property type="component" value="Unassembled WGS sequence"/>
</dbReference>
<dbReference type="InterPro" id="IPR037523">
    <property type="entry name" value="VOC_core"/>
</dbReference>
<feature type="domain" description="VOC" evidence="1">
    <location>
        <begin position="49"/>
        <end position="155"/>
    </location>
</feature>
<comment type="caution">
    <text evidence="2">The sequence shown here is derived from an EMBL/GenBank/DDBJ whole genome shotgun (WGS) entry which is preliminary data.</text>
</comment>